<dbReference type="Proteomes" id="UP001597211">
    <property type="component" value="Unassembled WGS sequence"/>
</dbReference>
<keyword evidence="1" id="KW-0808">Transferase</keyword>
<dbReference type="InterPro" id="IPR016181">
    <property type="entry name" value="Acyl_CoA_acyltransferase"/>
</dbReference>
<dbReference type="EMBL" id="JBHTKZ010000014">
    <property type="protein sequence ID" value="MFD1181600.1"/>
    <property type="molecule type" value="Genomic_DNA"/>
</dbReference>
<dbReference type="SUPFAM" id="SSF55729">
    <property type="entry name" value="Acyl-CoA N-acyltransferases (Nat)"/>
    <property type="match status" value="1"/>
</dbReference>
<organism evidence="1 2">
    <name type="scientific">Paenibacillus timonensis</name>
    <dbReference type="NCBI Taxonomy" id="225915"/>
    <lineage>
        <taxon>Bacteria</taxon>
        <taxon>Bacillati</taxon>
        <taxon>Bacillota</taxon>
        <taxon>Bacilli</taxon>
        <taxon>Bacillales</taxon>
        <taxon>Paenibacillaceae</taxon>
        <taxon>Paenibacillus</taxon>
    </lineage>
</organism>
<gene>
    <name evidence="1" type="ORF">ACFQ2Z_09535</name>
</gene>
<dbReference type="PANTHER" id="PTHR43441:SF11">
    <property type="entry name" value="RIBOSOMAL-PROTEIN-SERINE ACETYLTRANSFERASE"/>
    <property type="match status" value="1"/>
</dbReference>
<sequence>MAHHILDRYSYIITLLVPDGALYEGKISENPACHLHCIGHLECGVSPIHPRDCSFSLWLDKGLVGGDSMRRRIDEQLLIALFDLSHSEELFELIHHNRDHFGKWLEFPHKTHTVEDARNFITRCIHKNASGNGGWCGIWDEHRLIGAIGLNRIEIRVQPENLRSRKIPESIGFAQEGTLRQAEWFIDRFVDKVVYGLFKEEWNMASSS</sequence>
<evidence type="ECO:0000313" key="1">
    <source>
        <dbReference type="EMBL" id="MFD1181600.1"/>
    </source>
</evidence>
<proteinExistence type="predicted"/>
<dbReference type="PANTHER" id="PTHR43441">
    <property type="entry name" value="RIBOSOMAL-PROTEIN-SERINE ACETYLTRANSFERASE"/>
    <property type="match status" value="1"/>
</dbReference>
<dbReference type="InterPro" id="IPR051908">
    <property type="entry name" value="Ribosomal_N-acetyltransferase"/>
</dbReference>
<dbReference type="Gene3D" id="3.40.630.30">
    <property type="match status" value="2"/>
</dbReference>
<dbReference type="RefSeq" id="WP_240268625.1">
    <property type="nucleotide sequence ID" value="NZ_JAKSXN010000014.1"/>
</dbReference>
<reference evidence="2" key="1">
    <citation type="journal article" date="2019" name="Int. J. Syst. Evol. Microbiol.">
        <title>The Global Catalogue of Microorganisms (GCM) 10K type strain sequencing project: providing services to taxonomists for standard genome sequencing and annotation.</title>
        <authorList>
            <consortium name="The Broad Institute Genomics Platform"/>
            <consortium name="The Broad Institute Genome Sequencing Center for Infectious Disease"/>
            <person name="Wu L."/>
            <person name="Ma J."/>
        </authorList>
    </citation>
    <scope>NUCLEOTIDE SEQUENCE [LARGE SCALE GENOMIC DNA]</scope>
    <source>
        <strain evidence="2">CCUG 48216</strain>
    </source>
</reference>
<name>A0ABW3SBK7_9BACL</name>
<protein>
    <submittedName>
        <fullName evidence="1">GNAT family N-acetyltransferase</fullName>
        <ecNumber evidence="1">2.3.-.-</ecNumber>
    </submittedName>
</protein>
<keyword evidence="1" id="KW-0012">Acyltransferase</keyword>
<accession>A0ABW3SBK7</accession>
<dbReference type="EC" id="2.3.-.-" evidence="1"/>
<evidence type="ECO:0000313" key="2">
    <source>
        <dbReference type="Proteomes" id="UP001597211"/>
    </source>
</evidence>
<comment type="caution">
    <text evidence="1">The sequence shown here is derived from an EMBL/GenBank/DDBJ whole genome shotgun (WGS) entry which is preliminary data.</text>
</comment>
<dbReference type="GO" id="GO:0016746">
    <property type="term" value="F:acyltransferase activity"/>
    <property type="evidence" value="ECO:0007669"/>
    <property type="project" value="UniProtKB-KW"/>
</dbReference>
<keyword evidence="2" id="KW-1185">Reference proteome</keyword>